<feature type="region of interest" description="Disordered" evidence="1">
    <location>
        <begin position="57"/>
        <end position="102"/>
    </location>
</feature>
<dbReference type="InterPro" id="IPR038147">
    <property type="entry name" value="Cox_sf"/>
</dbReference>
<evidence type="ECO:0000256" key="1">
    <source>
        <dbReference type="SAM" id="MobiDB-lite"/>
    </source>
</evidence>
<sequence length="209" mass="23566">MIKMSELLSQRQFAEKIGRSHVWVSKLVKQGKLPLVNKKIPLEEGLKAYEASQQLGYEGNREHAEKQRTASTKKTKPKQKTKEKKEEPKQDQGFDIPDDDDILPSTGTVSVDKVAQMFNRAKLAEKTFQAKLKEMDFKEKQGHLLPKEVVEADAAATAEELRGLLFSISPRIAPICEGKPAREIEVIIENAINEALQALKKSRFGNKKE</sequence>
<dbReference type="Proteomes" id="UP001431754">
    <property type="component" value="Segment"/>
</dbReference>
<feature type="compositionally biased region" description="Basic and acidic residues" evidence="1">
    <location>
        <begin position="59"/>
        <end position="68"/>
    </location>
</feature>
<reference evidence="2" key="1">
    <citation type="submission" date="2023-04" db="EMBL/GenBank/DDBJ databases">
        <title>Virulent bacteriophage PVP-XSN from an Vibrio parahaemolyticus isolate: Characterization and complete genome sequence.</title>
        <authorList>
            <person name="Qi T."/>
            <person name="Lyu S."/>
            <person name="Liu L."/>
            <person name="Guo Q."/>
            <person name="Shen W."/>
            <person name="Han M."/>
            <person name="Xiong F."/>
            <person name="Lou B."/>
            <person name="Xu H."/>
        </authorList>
    </citation>
    <scope>NUCLEOTIDE SEQUENCE</scope>
</reference>
<protein>
    <recommendedName>
        <fullName evidence="4">Terminase small subunit</fullName>
    </recommendedName>
</protein>
<feature type="compositionally biased region" description="Basic and acidic residues" evidence="1">
    <location>
        <begin position="83"/>
        <end position="92"/>
    </location>
</feature>
<accession>A0AAX3Y6T3</accession>
<proteinExistence type="predicted"/>
<name>A0AAX3Y6T3_9CAUD</name>
<organism evidence="2 3">
    <name type="scientific">Vibrio phage PVP-XSN</name>
    <dbReference type="NCBI Taxonomy" id="3056214"/>
    <lineage>
        <taxon>Viruses</taxon>
        <taxon>Duplodnaviria</taxon>
        <taxon>Heunggongvirae</taxon>
        <taxon>Uroviricota</taxon>
        <taxon>Caudoviricetes</taxon>
    </lineage>
</organism>
<gene>
    <name evidence="2" type="ORF">PVP_XSN000002</name>
</gene>
<dbReference type="EMBL" id="OQ851295">
    <property type="protein sequence ID" value="WJZ69981.1"/>
    <property type="molecule type" value="Genomic_DNA"/>
</dbReference>
<evidence type="ECO:0000313" key="2">
    <source>
        <dbReference type="EMBL" id="WJZ69981.1"/>
    </source>
</evidence>
<feature type="compositionally biased region" description="Basic residues" evidence="1">
    <location>
        <begin position="71"/>
        <end position="82"/>
    </location>
</feature>
<evidence type="ECO:0000313" key="3">
    <source>
        <dbReference type="Proteomes" id="UP001431754"/>
    </source>
</evidence>
<dbReference type="Gene3D" id="6.10.200.10">
    <property type="entry name" value="Regulatory phage protein Cox"/>
    <property type="match status" value="1"/>
</dbReference>
<evidence type="ECO:0008006" key="4">
    <source>
        <dbReference type="Google" id="ProtNLM"/>
    </source>
</evidence>